<accession>A0ABX1GB89</accession>
<dbReference type="InterPro" id="IPR029069">
    <property type="entry name" value="HotDog_dom_sf"/>
</dbReference>
<organism evidence="2 3">
    <name type="scientific">Spongiibacter thalassae</name>
    <dbReference type="NCBI Taxonomy" id="2721624"/>
    <lineage>
        <taxon>Bacteria</taxon>
        <taxon>Pseudomonadati</taxon>
        <taxon>Pseudomonadota</taxon>
        <taxon>Gammaproteobacteria</taxon>
        <taxon>Cellvibrionales</taxon>
        <taxon>Spongiibacteraceae</taxon>
        <taxon>Spongiibacter</taxon>
    </lineage>
</organism>
<dbReference type="Gene3D" id="3.10.129.10">
    <property type="entry name" value="Hotdog Thioesterase"/>
    <property type="match status" value="1"/>
</dbReference>
<dbReference type="EMBL" id="JAAWWK010000001">
    <property type="protein sequence ID" value="NKI16431.1"/>
    <property type="molecule type" value="Genomic_DNA"/>
</dbReference>
<dbReference type="Pfam" id="PF01575">
    <property type="entry name" value="MaoC_dehydratas"/>
    <property type="match status" value="1"/>
</dbReference>
<dbReference type="SUPFAM" id="SSF54637">
    <property type="entry name" value="Thioesterase/thiol ester dehydrase-isomerase"/>
    <property type="match status" value="1"/>
</dbReference>
<dbReference type="RefSeq" id="WP_168448950.1">
    <property type="nucleotide sequence ID" value="NZ_JAAWWK010000001.1"/>
</dbReference>
<protein>
    <submittedName>
        <fullName evidence="2">MaoC family dehydratase</fullName>
    </submittedName>
</protein>
<reference evidence="2 3" key="1">
    <citation type="submission" date="2020-04" db="EMBL/GenBank/DDBJ databases">
        <authorList>
            <person name="Yoon J."/>
        </authorList>
    </citation>
    <scope>NUCLEOTIDE SEQUENCE [LARGE SCALE GENOMIC DNA]</scope>
    <source>
        <strain evidence="2 3">KMU-166</strain>
    </source>
</reference>
<dbReference type="PANTHER" id="PTHR43437">
    <property type="entry name" value="HYDROXYACYL-THIOESTER DEHYDRATASE TYPE 2, MITOCHONDRIAL-RELATED"/>
    <property type="match status" value="1"/>
</dbReference>
<dbReference type="InterPro" id="IPR050965">
    <property type="entry name" value="UPF0336/Enoyl-CoA_hydratase"/>
</dbReference>
<dbReference type="PANTHER" id="PTHR43437:SF3">
    <property type="entry name" value="HYDROXYACYL-THIOESTER DEHYDRATASE TYPE 2, MITOCHONDRIAL"/>
    <property type="match status" value="1"/>
</dbReference>
<dbReference type="Proteomes" id="UP000765845">
    <property type="component" value="Unassembled WGS sequence"/>
</dbReference>
<evidence type="ECO:0000313" key="3">
    <source>
        <dbReference type="Proteomes" id="UP000765845"/>
    </source>
</evidence>
<dbReference type="CDD" id="cd03449">
    <property type="entry name" value="R_hydratase"/>
    <property type="match status" value="1"/>
</dbReference>
<evidence type="ECO:0000259" key="1">
    <source>
        <dbReference type="Pfam" id="PF01575"/>
    </source>
</evidence>
<gene>
    <name evidence="2" type="ORF">HCU74_03250</name>
</gene>
<sequence>MDIQFEIGNTATLAKTFTEGDVLQFASLSEDRNPIHIDPEAGGASVFGAQVVHGMLVASLISGLLGLHLPGPGTIYLGQDLKFKAPVFIGDEITAIVEVTAIRRDKPIATLRTYCVNQKDTVVIDGVATVKYA</sequence>
<comment type="caution">
    <text evidence="2">The sequence shown here is derived from an EMBL/GenBank/DDBJ whole genome shotgun (WGS) entry which is preliminary data.</text>
</comment>
<evidence type="ECO:0000313" key="2">
    <source>
        <dbReference type="EMBL" id="NKI16431.1"/>
    </source>
</evidence>
<name>A0ABX1GB89_9GAMM</name>
<feature type="domain" description="MaoC-like" evidence="1">
    <location>
        <begin position="14"/>
        <end position="105"/>
    </location>
</feature>
<dbReference type="InterPro" id="IPR002539">
    <property type="entry name" value="MaoC-like_dom"/>
</dbReference>
<keyword evidence="3" id="KW-1185">Reference proteome</keyword>
<proteinExistence type="predicted"/>